<evidence type="ECO:0000313" key="2">
    <source>
        <dbReference type="EMBL" id="MCU7555630.1"/>
    </source>
</evidence>
<gene>
    <name evidence="2" type="ORF">OCL06_13625</name>
</gene>
<feature type="domain" description="Sulfotransferase" evidence="1">
    <location>
        <begin position="5"/>
        <end position="318"/>
    </location>
</feature>
<dbReference type="Proteomes" id="UP001209257">
    <property type="component" value="Unassembled WGS sequence"/>
</dbReference>
<dbReference type="SUPFAM" id="SSF52540">
    <property type="entry name" value="P-loop containing nucleoside triphosphate hydrolases"/>
    <property type="match status" value="1"/>
</dbReference>
<dbReference type="InterPro" id="IPR000863">
    <property type="entry name" value="Sulfotransferase_dom"/>
</dbReference>
<accession>A0ABT2VR77</accession>
<reference evidence="3" key="1">
    <citation type="submission" date="2023-07" db="EMBL/GenBank/DDBJ databases">
        <title>Study on multiphase classification of strain Alteromonas salexigens isolated from the Yellow Sea.</title>
        <authorList>
            <person name="Sun L."/>
        </authorList>
    </citation>
    <scope>NUCLEOTIDE SEQUENCE [LARGE SCALE GENOMIC DNA]</scope>
    <source>
        <strain evidence="3">ASW11-19</strain>
    </source>
</reference>
<evidence type="ECO:0000313" key="3">
    <source>
        <dbReference type="Proteomes" id="UP001209257"/>
    </source>
</evidence>
<name>A0ABT2VR77_9ALTE</name>
<sequence length="329" mass="38238">MAKLIMLAGFPRSGTTWFANLINTHEQVLYRHELIGRHYTHLNDETFQKLRSGTELSDIEQEEVQAWISAAHIDTDKPPFFAKKFGLLRYPNLHHYAWLGTKTLPLLESLYEKAFTTHSDDARYLVKETRTLNQFTHFLTGLNAHSTVFLVRRPHGSIASHLTGIKKGVMQSAPPQQIEEWAAGLKERNPELYEEVKASYQQFDDVDFLSYRWRDYHETMLQLLPKLNGHVFNYEHCQRHKRASTEKLFNILGLSLSPNTLSFIGDEQDANEKSLLKRDASDSFYSVYRGKDFNFESWKESLSEENITRISAITDQTWARLEEVFTCAE</sequence>
<keyword evidence="3" id="KW-1185">Reference proteome</keyword>
<organism evidence="2 3">
    <name type="scientific">Alteromonas salexigens</name>
    <dbReference type="NCBI Taxonomy" id="2982530"/>
    <lineage>
        <taxon>Bacteria</taxon>
        <taxon>Pseudomonadati</taxon>
        <taxon>Pseudomonadota</taxon>
        <taxon>Gammaproteobacteria</taxon>
        <taxon>Alteromonadales</taxon>
        <taxon>Alteromonadaceae</taxon>
        <taxon>Alteromonas/Salinimonas group</taxon>
        <taxon>Alteromonas</taxon>
    </lineage>
</organism>
<comment type="caution">
    <text evidence="2">The sequence shown here is derived from an EMBL/GenBank/DDBJ whole genome shotgun (WGS) entry which is preliminary data.</text>
</comment>
<dbReference type="EMBL" id="JAOTJC010000012">
    <property type="protein sequence ID" value="MCU7555630.1"/>
    <property type="molecule type" value="Genomic_DNA"/>
</dbReference>
<protein>
    <submittedName>
        <fullName evidence="2">Sulfotransferase domain-containing protein</fullName>
    </submittedName>
</protein>
<dbReference type="Pfam" id="PF00685">
    <property type="entry name" value="Sulfotransfer_1"/>
    <property type="match status" value="1"/>
</dbReference>
<dbReference type="InterPro" id="IPR027417">
    <property type="entry name" value="P-loop_NTPase"/>
</dbReference>
<proteinExistence type="predicted"/>
<dbReference type="RefSeq" id="WP_262995473.1">
    <property type="nucleotide sequence ID" value="NZ_JAOTJC010000012.1"/>
</dbReference>
<dbReference type="Gene3D" id="3.40.50.300">
    <property type="entry name" value="P-loop containing nucleotide triphosphate hydrolases"/>
    <property type="match status" value="1"/>
</dbReference>
<evidence type="ECO:0000259" key="1">
    <source>
        <dbReference type="Pfam" id="PF00685"/>
    </source>
</evidence>